<feature type="domain" description="SbsA Ig-like" evidence="2">
    <location>
        <begin position="315"/>
        <end position="427"/>
    </location>
</feature>
<proteinExistence type="predicted"/>
<organism evidence="3">
    <name type="scientific">marine metagenome</name>
    <dbReference type="NCBI Taxonomy" id="408172"/>
    <lineage>
        <taxon>unclassified sequences</taxon>
        <taxon>metagenomes</taxon>
        <taxon>ecological metagenomes</taxon>
    </lineage>
</organism>
<name>A0A382DVH9_9ZZZZ</name>
<evidence type="ECO:0000313" key="3">
    <source>
        <dbReference type="EMBL" id="SVB41934.1"/>
    </source>
</evidence>
<dbReference type="EMBL" id="UINC01041112">
    <property type="protein sequence ID" value="SVB41934.1"/>
    <property type="molecule type" value="Genomic_DNA"/>
</dbReference>
<evidence type="ECO:0000259" key="2">
    <source>
        <dbReference type="Pfam" id="PF13205"/>
    </source>
</evidence>
<reference evidence="3" key="1">
    <citation type="submission" date="2018-05" db="EMBL/GenBank/DDBJ databases">
        <authorList>
            <person name="Lanie J.A."/>
            <person name="Ng W.-L."/>
            <person name="Kazmierczak K.M."/>
            <person name="Andrzejewski T.M."/>
            <person name="Davidsen T.M."/>
            <person name="Wayne K.J."/>
            <person name="Tettelin H."/>
            <person name="Glass J.I."/>
            <person name="Rusch D."/>
            <person name="Podicherti R."/>
            <person name="Tsui H.-C.T."/>
            <person name="Winkler M.E."/>
        </authorList>
    </citation>
    <scope>NUCLEOTIDE SEQUENCE</scope>
</reference>
<dbReference type="Gene3D" id="2.60.40.1220">
    <property type="match status" value="1"/>
</dbReference>
<feature type="non-terminal residue" evidence="3">
    <location>
        <position position="578"/>
    </location>
</feature>
<dbReference type="InterPro" id="IPR014755">
    <property type="entry name" value="Cu-Rt/internalin_Ig-like"/>
</dbReference>
<dbReference type="InterPro" id="IPR032812">
    <property type="entry name" value="SbsA_Ig"/>
</dbReference>
<sequence>MILELEKLMWNRFKLCLITLVGIQNLYSQCFDEEITVADFPYDHTIEMLNQDDNWEGGTGGLHADGHDYAYKLTLTEPTNIYLSTCYPETNVDVEIAVYTIDCDTDSWILYQDDSNLDIYFNDNGVVTQENYDFACLCGYDEVTYANMLPLLEWGEEGEERIYYIVVQDRNTESEVPPSTIRTRIGYSLVIDDITTSDDYSEINYFFSEGVYGGTYEEIFNNNFSPLDNNDFNISVDPNGGNNVTPTITSLTNMAGNATSPGDNQIKVNIDINGTPTGVEILTIGPANESSIFNSVGVPLLNPTGTSITLIDILSPSIDSSSPADNAVNVPRDTDIEVIFSEEVRYAGGGDPVNITDGNNYEYCIELQDLDTGADLDFTVISDDQISFVIEPDQSFNEYTNIRVSFLEEIIDLSGNALTPDDIQFRTVDQTSPTIASSTIATSNAFAELNFNEPIYGNSNGTGPITLNDLDTLWNPTAQCSSLTLTDITDSNNDDLIGGETTVRVSFNVGGTPTGNEEIIFKPTNGSSIYDEAGNAMSADETTDTLELNASAQMLNAEIADSNIYVDLTFSAPVFGNE</sequence>
<dbReference type="Pfam" id="PF13205">
    <property type="entry name" value="Big_5"/>
    <property type="match status" value="1"/>
</dbReference>
<protein>
    <recommendedName>
        <fullName evidence="2">SbsA Ig-like domain-containing protein</fullName>
    </recommendedName>
</protein>
<gene>
    <name evidence="3" type="ORF">METZ01_LOCUS194788</name>
</gene>
<dbReference type="AlphaFoldDB" id="A0A382DVH9"/>
<keyword evidence="1" id="KW-0732">Signal</keyword>
<accession>A0A382DVH9</accession>
<evidence type="ECO:0000256" key="1">
    <source>
        <dbReference type="ARBA" id="ARBA00022729"/>
    </source>
</evidence>